<dbReference type="PANTHER" id="PTHR43436:SF1">
    <property type="entry name" value="TRANSCRIPTIONAL REGULATORY PROTEIN"/>
    <property type="match status" value="1"/>
</dbReference>
<dbReference type="PROSITE" id="PS01124">
    <property type="entry name" value="HTH_ARAC_FAMILY_2"/>
    <property type="match status" value="1"/>
</dbReference>
<dbReference type="AlphaFoldDB" id="A0A268S0D8"/>
<comment type="caution">
    <text evidence="4">The sequence shown here is derived from an EMBL/GenBank/DDBJ whole genome shotgun (WGS) entry which is preliminary data.</text>
</comment>
<protein>
    <submittedName>
        <fullName evidence="4">AraC family transcriptional regulator</fullName>
    </submittedName>
</protein>
<dbReference type="GO" id="GO:0043565">
    <property type="term" value="F:sequence-specific DNA binding"/>
    <property type="evidence" value="ECO:0007669"/>
    <property type="project" value="InterPro"/>
</dbReference>
<evidence type="ECO:0000313" key="5">
    <source>
        <dbReference type="Proteomes" id="UP000216133"/>
    </source>
</evidence>
<keyword evidence="1" id="KW-0805">Transcription regulation</keyword>
<proteinExistence type="predicted"/>
<dbReference type="InterPro" id="IPR009594">
    <property type="entry name" value="Tscrpt_reg_HTH_AraC_N"/>
</dbReference>
<organism evidence="4 5">
    <name type="scientific">Shouchella clausii</name>
    <name type="common">Alkalihalobacillus clausii</name>
    <dbReference type="NCBI Taxonomy" id="79880"/>
    <lineage>
        <taxon>Bacteria</taxon>
        <taxon>Bacillati</taxon>
        <taxon>Bacillota</taxon>
        <taxon>Bacilli</taxon>
        <taxon>Bacillales</taxon>
        <taxon>Bacillaceae</taxon>
        <taxon>Shouchella</taxon>
    </lineage>
</organism>
<feature type="domain" description="HTH araC/xylS-type" evidence="3">
    <location>
        <begin position="216"/>
        <end position="314"/>
    </location>
</feature>
<name>A0A268S0D8_SHOCL</name>
<evidence type="ECO:0000313" key="4">
    <source>
        <dbReference type="EMBL" id="PAF25964.1"/>
    </source>
</evidence>
<sequence length="326" mass="36779">MIRCRYESDFEKTPIKELKILNNESLNQQKELISLLNQHVKSDGTHETSIPSLKLIRASTITEPVHAVFEPSLCLIAQGSKIVLLAGECYQYDASSYLAASVHLPVSGQVVEAIPEKPYLSVQISFSADQILDIMKDSDQIWTSRKDAQRGISVNKTSQPLLDAVLRLVRLLDTPKDIPILSPLIIREILYRMLQAEQGEQLIQFALLGSHAQRIAKAIRFIYDDFSKPLRIQQLATEVNMSVSALHSQFKKVTAMSPLQFQKLIRLQEARRLLFAENIEAADAAFQVGYESPSQFSREYARMFGLPPISDVKQLSSKWSSDIYSN</sequence>
<dbReference type="Proteomes" id="UP000216133">
    <property type="component" value="Unassembled WGS sequence"/>
</dbReference>
<dbReference type="Gene3D" id="1.10.10.60">
    <property type="entry name" value="Homeodomain-like"/>
    <property type="match status" value="2"/>
</dbReference>
<dbReference type="SUPFAM" id="SSF46689">
    <property type="entry name" value="Homeodomain-like"/>
    <property type="match status" value="2"/>
</dbReference>
<dbReference type="Pfam" id="PF06719">
    <property type="entry name" value="AraC_N"/>
    <property type="match status" value="1"/>
</dbReference>
<dbReference type="GO" id="GO:0003700">
    <property type="term" value="F:DNA-binding transcription factor activity"/>
    <property type="evidence" value="ECO:0007669"/>
    <property type="project" value="InterPro"/>
</dbReference>
<dbReference type="InterPro" id="IPR018060">
    <property type="entry name" value="HTH_AraC"/>
</dbReference>
<evidence type="ECO:0000256" key="1">
    <source>
        <dbReference type="ARBA" id="ARBA00023015"/>
    </source>
</evidence>
<dbReference type="SMART" id="SM00342">
    <property type="entry name" value="HTH_ARAC"/>
    <property type="match status" value="1"/>
</dbReference>
<keyword evidence="2" id="KW-0804">Transcription</keyword>
<gene>
    <name evidence="4" type="ORF">CHH61_10905</name>
</gene>
<evidence type="ECO:0000259" key="3">
    <source>
        <dbReference type="PROSITE" id="PS01124"/>
    </source>
</evidence>
<dbReference type="PANTHER" id="PTHR43436">
    <property type="entry name" value="ARAC-FAMILY TRANSCRIPTIONAL REGULATOR"/>
    <property type="match status" value="1"/>
</dbReference>
<accession>A0A268S0D8</accession>
<dbReference type="InterPro" id="IPR009057">
    <property type="entry name" value="Homeodomain-like_sf"/>
</dbReference>
<evidence type="ECO:0000256" key="2">
    <source>
        <dbReference type="ARBA" id="ARBA00023163"/>
    </source>
</evidence>
<dbReference type="Pfam" id="PF12833">
    <property type="entry name" value="HTH_18"/>
    <property type="match status" value="1"/>
</dbReference>
<dbReference type="EMBL" id="NPBS01000055">
    <property type="protein sequence ID" value="PAF25964.1"/>
    <property type="molecule type" value="Genomic_DNA"/>
</dbReference>
<reference evidence="4 5" key="1">
    <citation type="submission" date="2017-07" db="EMBL/GenBank/DDBJ databases">
        <title>Isolation and whole genome analysis of endospore-forming bacteria from heroin.</title>
        <authorList>
            <person name="Kalinowski J."/>
            <person name="Ahrens B."/>
            <person name="Al-Dilaimi A."/>
            <person name="Winkler A."/>
            <person name="Wibberg D."/>
            <person name="Schleenbecker U."/>
            <person name="Ruckert C."/>
            <person name="Wolfel R."/>
            <person name="Grass G."/>
        </authorList>
    </citation>
    <scope>NUCLEOTIDE SEQUENCE [LARGE SCALE GENOMIC DNA]</scope>
    <source>
        <strain evidence="4 5">7523-2</strain>
    </source>
</reference>